<dbReference type="InterPro" id="IPR011009">
    <property type="entry name" value="Kinase-like_dom_sf"/>
</dbReference>
<dbReference type="Proteomes" id="UP000314982">
    <property type="component" value="Unassembled WGS sequence"/>
</dbReference>
<dbReference type="PROSITE" id="PS50011">
    <property type="entry name" value="PROTEIN_KINASE_DOM"/>
    <property type="match status" value="1"/>
</dbReference>
<dbReference type="FunFam" id="2.60.40.10:FF:000425">
    <property type="entry name" value="Myosin light chain kinase"/>
    <property type="match status" value="1"/>
</dbReference>
<keyword evidence="4" id="KW-0393">Immunoglobulin domain</keyword>
<evidence type="ECO:0000259" key="6">
    <source>
        <dbReference type="PROSITE" id="PS50011"/>
    </source>
</evidence>
<dbReference type="InterPro" id="IPR007110">
    <property type="entry name" value="Ig-like_dom"/>
</dbReference>
<dbReference type="PROSITE" id="PS50835">
    <property type="entry name" value="IG_LIKE"/>
    <property type="match status" value="1"/>
</dbReference>
<dbReference type="Pfam" id="PF07679">
    <property type="entry name" value="I-set"/>
    <property type="match status" value="1"/>
</dbReference>
<evidence type="ECO:0008006" key="10">
    <source>
        <dbReference type="Google" id="ProtNLM"/>
    </source>
</evidence>
<dbReference type="GeneTree" id="ENSGT00940000167421"/>
<keyword evidence="2" id="KW-0963">Cytoplasm</keyword>
<dbReference type="SMART" id="SM00408">
    <property type="entry name" value="IGc2"/>
    <property type="match status" value="1"/>
</dbReference>
<reference evidence="8" key="2">
    <citation type="submission" date="2025-08" db="UniProtKB">
        <authorList>
            <consortium name="Ensembl"/>
        </authorList>
    </citation>
    <scope>IDENTIFICATION</scope>
</reference>
<dbReference type="GO" id="GO:0005524">
    <property type="term" value="F:ATP binding"/>
    <property type="evidence" value="ECO:0007669"/>
    <property type="project" value="UniProtKB-UniRule"/>
</dbReference>
<proteinExistence type="predicted"/>
<dbReference type="InterPro" id="IPR036179">
    <property type="entry name" value="Ig-like_dom_sf"/>
</dbReference>
<dbReference type="PANTHER" id="PTHR47633">
    <property type="entry name" value="IMMUNOGLOBULIN"/>
    <property type="match status" value="1"/>
</dbReference>
<dbReference type="SUPFAM" id="SSF56112">
    <property type="entry name" value="Protein kinase-like (PK-like)"/>
    <property type="match status" value="1"/>
</dbReference>
<evidence type="ECO:0000259" key="7">
    <source>
        <dbReference type="PROSITE" id="PS50835"/>
    </source>
</evidence>
<dbReference type="GO" id="GO:0005737">
    <property type="term" value="C:cytoplasm"/>
    <property type="evidence" value="ECO:0007669"/>
    <property type="project" value="UniProtKB-SubCell"/>
</dbReference>
<organism evidence="8 9">
    <name type="scientific">Hucho hucho</name>
    <name type="common">huchen</name>
    <dbReference type="NCBI Taxonomy" id="62062"/>
    <lineage>
        <taxon>Eukaryota</taxon>
        <taxon>Metazoa</taxon>
        <taxon>Chordata</taxon>
        <taxon>Craniata</taxon>
        <taxon>Vertebrata</taxon>
        <taxon>Euteleostomi</taxon>
        <taxon>Actinopterygii</taxon>
        <taxon>Neopterygii</taxon>
        <taxon>Teleostei</taxon>
        <taxon>Protacanthopterygii</taxon>
        <taxon>Salmoniformes</taxon>
        <taxon>Salmonidae</taxon>
        <taxon>Salmoninae</taxon>
        <taxon>Hucho</taxon>
    </lineage>
</organism>
<dbReference type="InterPro" id="IPR017441">
    <property type="entry name" value="Protein_kinase_ATP_BS"/>
</dbReference>
<comment type="subcellular location">
    <subcellularLocation>
        <location evidence="1">Cytoplasm</location>
    </subcellularLocation>
</comment>
<keyword evidence="3" id="KW-0677">Repeat</keyword>
<dbReference type="PANTHER" id="PTHR47633:SF4">
    <property type="entry name" value="MYOPALLADIN ISOFORM X1"/>
    <property type="match status" value="1"/>
</dbReference>
<dbReference type="InterPro" id="IPR013783">
    <property type="entry name" value="Ig-like_fold"/>
</dbReference>
<evidence type="ECO:0000256" key="1">
    <source>
        <dbReference type="ARBA" id="ARBA00004496"/>
    </source>
</evidence>
<evidence type="ECO:0000256" key="3">
    <source>
        <dbReference type="ARBA" id="ARBA00022737"/>
    </source>
</evidence>
<dbReference type="SUPFAM" id="SSF48726">
    <property type="entry name" value="Immunoglobulin"/>
    <property type="match status" value="1"/>
</dbReference>
<dbReference type="InterPro" id="IPR000719">
    <property type="entry name" value="Prot_kinase_dom"/>
</dbReference>
<keyword evidence="5" id="KW-0547">Nucleotide-binding</keyword>
<evidence type="ECO:0000256" key="4">
    <source>
        <dbReference type="ARBA" id="ARBA00023319"/>
    </source>
</evidence>
<sequence length="203" mass="22791">LPVSSAPPSIQVPAEDLCVESGQSATFTIIITGRPTPEIQWYKDGEELLANENVEVVQNGARCSLTVLYPESEDGGIYTCWAYNDSGHTSCQAQLTVEEGPLESQEREVEIGKRRKLLSVYDVHEEIGRGTYGVVKRVTHRRTGEGFAAKFLPLRSSTRTRAFQERDLLSRLAHPRVSCLLDFFSTRRTLVLVTEAYPSPWRF</sequence>
<dbReference type="Gene3D" id="3.30.200.20">
    <property type="entry name" value="Phosphorylase Kinase, domain 1"/>
    <property type="match status" value="1"/>
</dbReference>
<accession>A0A4W5NPU3</accession>
<evidence type="ECO:0000256" key="5">
    <source>
        <dbReference type="PROSITE-ProRule" id="PRU10141"/>
    </source>
</evidence>
<reference evidence="8" key="3">
    <citation type="submission" date="2025-09" db="UniProtKB">
        <authorList>
            <consortium name="Ensembl"/>
        </authorList>
    </citation>
    <scope>IDENTIFICATION</scope>
</reference>
<evidence type="ECO:0000313" key="9">
    <source>
        <dbReference type="Proteomes" id="UP000314982"/>
    </source>
</evidence>
<name>A0A4W5NPU3_9TELE</name>
<dbReference type="InterPro" id="IPR003598">
    <property type="entry name" value="Ig_sub2"/>
</dbReference>
<dbReference type="InterPro" id="IPR003599">
    <property type="entry name" value="Ig_sub"/>
</dbReference>
<evidence type="ECO:0000256" key="2">
    <source>
        <dbReference type="ARBA" id="ARBA00022490"/>
    </source>
</evidence>
<feature type="domain" description="Protein kinase" evidence="6">
    <location>
        <begin position="121"/>
        <end position="203"/>
    </location>
</feature>
<reference evidence="9" key="1">
    <citation type="submission" date="2018-06" db="EMBL/GenBank/DDBJ databases">
        <title>Genome assembly of Danube salmon.</title>
        <authorList>
            <person name="Macqueen D.J."/>
            <person name="Gundappa M.K."/>
        </authorList>
    </citation>
    <scope>NUCLEOTIDE SEQUENCE [LARGE SCALE GENOMIC DNA]</scope>
</reference>
<dbReference type="InterPro" id="IPR013098">
    <property type="entry name" value="Ig_I-set"/>
</dbReference>
<dbReference type="AlphaFoldDB" id="A0A4W5NPU3"/>
<dbReference type="PROSITE" id="PS00107">
    <property type="entry name" value="PROTEIN_KINASE_ATP"/>
    <property type="match status" value="1"/>
</dbReference>
<protein>
    <recommendedName>
        <fullName evidence="10">Ig-like domain-containing protein</fullName>
    </recommendedName>
</protein>
<dbReference type="GO" id="GO:0004672">
    <property type="term" value="F:protein kinase activity"/>
    <property type="evidence" value="ECO:0007669"/>
    <property type="project" value="InterPro"/>
</dbReference>
<keyword evidence="5" id="KW-0067">ATP-binding</keyword>
<dbReference type="SMART" id="SM00409">
    <property type="entry name" value="IG"/>
    <property type="match status" value="1"/>
</dbReference>
<dbReference type="Gene3D" id="2.60.40.10">
    <property type="entry name" value="Immunoglobulins"/>
    <property type="match status" value="1"/>
</dbReference>
<keyword evidence="9" id="KW-1185">Reference proteome</keyword>
<feature type="binding site" evidence="5">
    <location>
        <position position="150"/>
    </location>
    <ligand>
        <name>ATP</name>
        <dbReference type="ChEBI" id="CHEBI:30616"/>
    </ligand>
</feature>
<dbReference type="Ensembl" id="ENSHHUT00000053746.1">
    <property type="protein sequence ID" value="ENSHHUP00000051918.1"/>
    <property type="gene ID" value="ENSHHUG00000031240.1"/>
</dbReference>
<evidence type="ECO:0000313" key="8">
    <source>
        <dbReference type="Ensembl" id="ENSHHUP00000051918.1"/>
    </source>
</evidence>
<dbReference type="STRING" id="62062.ENSHHUP00000051918"/>
<feature type="domain" description="Ig-like" evidence="7">
    <location>
        <begin position="8"/>
        <end position="96"/>
    </location>
</feature>
<dbReference type="Pfam" id="PF00069">
    <property type="entry name" value="Pkinase"/>
    <property type="match status" value="1"/>
</dbReference>